<keyword evidence="2" id="KW-1185">Reference proteome</keyword>
<evidence type="ECO:0000313" key="2">
    <source>
        <dbReference type="Proteomes" id="UP000826195"/>
    </source>
</evidence>
<name>A0AAV7J9X6_COTGL</name>
<comment type="caution">
    <text evidence="1">The sequence shown here is derived from an EMBL/GenBank/DDBJ whole genome shotgun (WGS) entry which is preliminary data.</text>
</comment>
<dbReference type="AlphaFoldDB" id="A0AAV7J9X6"/>
<reference evidence="1 2" key="1">
    <citation type="journal article" date="2021" name="J. Hered.">
        <title>A chromosome-level genome assembly of the parasitoid wasp, Cotesia glomerata (Hymenoptera: Braconidae).</title>
        <authorList>
            <person name="Pinto B.J."/>
            <person name="Weis J.J."/>
            <person name="Gamble T."/>
            <person name="Ode P.J."/>
            <person name="Paul R."/>
            <person name="Zaspel J.M."/>
        </authorList>
    </citation>
    <scope>NUCLEOTIDE SEQUENCE [LARGE SCALE GENOMIC DNA]</scope>
    <source>
        <strain evidence="1">CgM1</strain>
    </source>
</reference>
<accession>A0AAV7J9X6</accession>
<protein>
    <submittedName>
        <fullName evidence="1">Uncharacterized protein</fullName>
    </submittedName>
</protein>
<dbReference type="EMBL" id="JAHXZJ010000001">
    <property type="protein sequence ID" value="KAH0568716.1"/>
    <property type="molecule type" value="Genomic_DNA"/>
</dbReference>
<evidence type="ECO:0000313" key="1">
    <source>
        <dbReference type="EMBL" id="KAH0568716.1"/>
    </source>
</evidence>
<organism evidence="1 2">
    <name type="scientific">Cotesia glomerata</name>
    <name type="common">Lepidopteran parasitic wasp</name>
    <name type="synonym">Apanteles glomeratus</name>
    <dbReference type="NCBI Taxonomy" id="32391"/>
    <lineage>
        <taxon>Eukaryota</taxon>
        <taxon>Metazoa</taxon>
        <taxon>Ecdysozoa</taxon>
        <taxon>Arthropoda</taxon>
        <taxon>Hexapoda</taxon>
        <taxon>Insecta</taxon>
        <taxon>Pterygota</taxon>
        <taxon>Neoptera</taxon>
        <taxon>Endopterygota</taxon>
        <taxon>Hymenoptera</taxon>
        <taxon>Apocrita</taxon>
        <taxon>Ichneumonoidea</taxon>
        <taxon>Braconidae</taxon>
        <taxon>Microgastrinae</taxon>
        <taxon>Cotesia</taxon>
    </lineage>
</organism>
<dbReference type="Proteomes" id="UP000826195">
    <property type="component" value="Unassembled WGS sequence"/>
</dbReference>
<proteinExistence type="predicted"/>
<gene>
    <name evidence="1" type="ORF">KQX54_021406</name>
</gene>
<sequence length="119" mass="13116">MGNMDDDTTPRENIHVNSTRLSPLSARKPVLDLVSALFRSQGSRYAQHSASSNMRLKYCKLTGDTKEVVDLIGDFHIGIPKTSLLLSLLFYTTALVDSSAEGIPDKQPAVRQSRVKVAR</sequence>